<evidence type="ECO:0000313" key="2">
    <source>
        <dbReference type="EMBL" id="GEK84725.1"/>
    </source>
</evidence>
<evidence type="ECO:0000313" key="4">
    <source>
        <dbReference type="Proteomes" id="UP000321154"/>
    </source>
</evidence>
<gene>
    <name evidence="3" type="ORF">FB463_000051</name>
    <name evidence="2" type="ORF">FFA01_30340</name>
</gene>
<reference evidence="2 4" key="1">
    <citation type="submission" date="2019-07" db="EMBL/GenBank/DDBJ databases">
        <title>Whole genome shotgun sequence of Frigoribacterium faeni NBRC 103066.</title>
        <authorList>
            <person name="Hosoyama A."/>
            <person name="Uohara A."/>
            <person name="Ohji S."/>
            <person name="Ichikawa N."/>
        </authorList>
    </citation>
    <scope>NUCLEOTIDE SEQUENCE [LARGE SCALE GENOMIC DNA]</scope>
    <source>
        <strain evidence="2 4">NBRC 103066</strain>
    </source>
</reference>
<organism evidence="3 5">
    <name type="scientific">Frigoribacterium faeni</name>
    <dbReference type="NCBI Taxonomy" id="145483"/>
    <lineage>
        <taxon>Bacteria</taxon>
        <taxon>Bacillati</taxon>
        <taxon>Actinomycetota</taxon>
        <taxon>Actinomycetes</taxon>
        <taxon>Micrococcales</taxon>
        <taxon>Microbacteriaceae</taxon>
        <taxon>Frigoribacterium</taxon>
    </lineage>
</organism>
<evidence type="ECO:0000256" key="1">
    <source>
        <dbReference type="SAM" id="MobiDB-lite"/>
    </source>
</evidence>
<comment type="caution">
    <text evidence="3">The sequence shown here is derived from an EMBL/GenBank/DDBJ whole genome shotgun (WGS) entry which is preliminary data.</text>
</comment>
<feature type="compositionally biased region" description="Low complexity" evidence="1">
    <location>
        <begin position="299"/>
        <end position="314"/>
    </location>
</feature>
<dbReference type="Pfam" id="PF04250">
    <property type="entry name" value="DUF429"/>
    <property type="match status" value="1"/>
</dbReference>
<evidence type="ECO:0000313" key="3">
    <source>
        <dbReference type="EMBL" id="MBA8811827.1"/>
    </source>
</evidence>
<keyword evidence="4" id="KW-1185">Reference proteome</keyword>
<evidence type="ECO:0000313" key="5">
    <source>
        <dbReference type="Proteomes" id="UP000522688"/>
    </source>
</evidence>
<reference evidence="3 5" key="2">
    <citation type="submission" date="2020-07" db="EMBL/GenBank/DDBJ databases">
        <title>Sequencing the genomes of 1000 actinobacteria strains.</title>
        <authorList>
            <person name="Klenk H.-P."/>
        </authorList>
    </citation>
    <scope>NUCLEOTIDE SEQUENCE [LARGE SCALE GENOMIC DNA]</scope>
    <source>
        <strain evidence="3 5">DSM 10309</strain>
    </source>
</reference>
<proteinExistence type="predicted"/>
<dbReference type="RefSeq" id="WP_244289898.1">
    <property type="nucleotide sequence ID" value="NZ_BAAAHR010000007.1"/>
</dbReference>
<feature type="region of interest" description="Disordered" evidence="1">
    <location>
        <begin position="271"/>
        <end position="334"/>
    </location>
</feature>
<name>A0A7W3PHK8_9MICO</name>
<dbReference type="InterPro" id="IPR007362">
    <property type="entry name" value="DUF429"/>
</dbReference>
<protein>
    <submittedName>
        <fullName evidence="3">Putative RNase H-like nuclease</fullName>
    </submittedName>
</protein>
<dbReference type="AlphaFoldDB" id="A0A7W3PHK8"/>
<accession>A0A7W3PHK8</accession>
<dbReference type="EMBL" id="JACGWW010000001">
    <property type="protein sequence ID" value="MBA8811827.1"/>
    <property type="molecule type" value="Genomic_DNA"/>
</dbReference>
<dbReference type="Proteomes" id="UP000321154">
    <property type="component" value="Unassembled WGS sequence"/>
</dbReference>
<dbReference type="EMBL" id="BJUV01000054">
    <property type="protein sequence ID" value="GEK84725.1"/>
    <property type="molecule type" value="Genomic_DNA"/>
</dbReference>
<dbReference type="Proteomes" id="UP000522688">
    <property type="component" value="Unassembled WGS sequence"/>
</dbReference>
<sequence>MTSPRFLGIDLAWRDSSPGRPANETGLAVIDADGTVLDAGWARGVDEVEVWIARWATPGSSIAIDAPVLVPNATGMRPSEREVARAYGRWHVSANASSASLPWLGGRTLGERLEARGMVYDDGVAERPTDRSSFFECYPYTTLVGMAELGYETRRPRYKRPDTTLPLGERRAARAAVCDDLIARMASLETATPALRVASHPVSRLLVDEPSPLVDRAYKHREDLLDALLCAWTASIRVQAPERVQVLGSDTRPDERGRRATIITPARDSQRLAGTGTGETVSADVGADGTPRADGGADGALRADGGVDGALRADGGADGAGRTGTARYDRSPST</sequence>